<name>A0ABW4Z5S4_9BACT</name>
<dbReference type="GO" id="GO:0016787">
    <property type="term" value="F:hydrolase activity"/>
    <property type="evidence" value="ECO:0007669"/>
    <property type="project" value="UniProtKB-KW"/>
</dbReference>
<proteinExistence type="predicted"/>
<dbReference type="RefSeq" id="WP_377091324.1">
    <property type="nucleotide sequence ID" value="NZ_JBHSJL010000014.1"/>
</dbReference>
<keyword evidence="5" id="KW-1185">Reference proteome</keyword>
<dbReference type="Pfam" id="PF01551">
    <property type="entry name" value="Peptidase_M23"/>
    <property type="match status" value="1"/>
</dbReference>
<feature type="domain" description="M23ase beta-sheet core" evidence="3">
    <location>
        <begin position="82"/>
        <end position="183"/>
    </location>
</feature>
<dbReference type="Proteomes" id="UP001597389">
    <property type="component" value="Unassembled WGS sequence"/>
</dbReference>
<evidence type="ECO:0000256" key="1">
    <source>
        <dbReference type="ARBA" id="ARBA00022729"/>
    </source>
</evidence>
<feature type="signal peptide" evidence="2">
    <location>
        <begin position="1"/>
        <end position="20"/>
    </location>
</feature>
<dbReference type="InterPro" id="IPR011055">
    <property type="entry name" value="Dup_hybrid_motif"/>
</dbReference>
<evidence type="ECO:0000313" key="5">
    <source>
        <dbReference type="Proteomes" id="UP001597389"/>
    </source>
</evidence>
<dbReference type="PANTHER" id="PTHR21666">
    <property type="entry name" value="PEPTIDASE-RELATED"/>
    <property type="match status" value="1"/>
</dbReference>
<evidence type="ECO:0000256" key="2">
    <source>
        <dbReference type="SAM" id="SignalP"/>
    </source>
</evidence>
<dbReference type="EMBL" id="JBHUJB010000005">
    <property type="protein sequence ID" value="MFD2157320.1"/>
    <property type="molecule type" value="Genomic_DNA"/>
</dbReference>
<reference evidence="5" key="1">
    <citation type="journal article" date="2019" name="Int. J. Syst. Evol. Microbiol.">
        <title>The Global Catalogue of Microorganisms (GCM) 10K type strain sequencing project: providing services to taxonomists for standard genome sequencing and annotation.</title>
        <authorList>
            <consortium name="The Broad Institute Genomics Platform"/>
            <consortium name="The Broad Institute Genome Sequencing Center for Infectious Disease"/>
            <person name="Wu L."/>
            <person name="Ma J."/>
        </authorList>
    </citation>
    <scope>NUCLEOTIDE SEQUENCE [LARGE SCALE GENOMIC DNA]</scope>
    <source>
        <strain evidence="5">CCUG 57942</strain>
    </source>
</reference>
<evidence type="ECO:0000313" key="4">
    <source>
        <dbReference type="EMBL" id="MFD2157320.1"/>
    </source>
</evidence>
<organism evidence="4 5">
    <name type="scientific">Rubritalea tangerina</name>
    <dbReference type="NCBI Taxonomy" id="430798"/>
    <lineage>
        <taxon>Bacteria</taxon>
        <taxon>Pseudomonadati</taxon>
        <taxon>Verrucomicrobiota</taxon>
        <taxon>Verrucomicrobiia</taxon>
        <taxon>Verrucomicrobiales</taxon>
        <taxon>Rubritaleaceae</taxon>
        <taxon>Rubritalea</taxon>
    </lineage>
</organism>
<keyword evidence="1 2" id="KW-0732">Signal</keyword>
<dbReference type="SUPFAM" id="SSF51261">
    <property type="entry name" value="Duplicated hybrid motif"/>
    <property type="match status" value="1"/>
</dbReference>
<dbReference type="PANTHER" id="PTHR21666:SF289">
    <property type="entry name" value="L-ALA--D-GLU ENDOPEPTIDASE"/>
    <property type="match status" value="1"/>
</dbReference>
<accession>A0ABW4Z5S4</accession>
<dbReference type="Gene3D" id="2.70.70.10">
    <property type="entry name" value="Glucose Permease (Domain IIA)"/>
    <property type="match status" value="1"/>
</dbReference>
<gene>
    <name evidence="4" type="ORF">ACFSW8_00240</name>
</gene>
<sequence length="344" mass="38772">MLKRLTLFALATLTALPLWASAPFKLQLPTENDFIFSKTPEKFYMYTYRNFEGVDSHPWTAGKYGYVRTLRRTDEGVIATKFHEGIDIRPIKRDRYSRPLDIVGAISEGKVVYINPHGGNSNYGIYVVVEHDWGAGPFYSLYAHLATTSCKLGQKLKAGSPIGKMGYTGSGINRERAHLHLELGVMANRDFKEWHGAYFSSPNHHGVYNGLNMNGLNIAELFIRHKANPNLTITQFIDKIPTYYKVTVPRRRDLDLAKRYPWMRKGNHSVMTPAWEISFASSGFPLAITPSNRAVVRPTVTFVKPTQSNHRYHTKGILTGTGKQASLTSLGQRVISLMTSSFLD</sequence>
<comment type="caution">
    <text evidence="4">The sequence shown here is derived from an EMBL/GenBank/DDBJ whole genome shotgun (WGS) entry which is preliminary data.</text>
</comment>
<dbReference type="EC" id="3.4.-.-" evidence="4"/>
<evidence type="ECO:0000259" key="3">
    <source>
        <dbReference type="Pfam" id="PF01551"/>
    </source>
</evidence>
<keyword evidence="4" id="KW-0378">Hydrolase</keyword>
<feature type="chain" id="PRO_5047462887" evidence="2">
    <location>
        <begin position="21"/>
        <end position="344"/>
    </location>
</feature>
<protein>
    <submittedName>
        <fullName evidence="4">M23 family metallopeptidase</fullName>
        <ecNumber evidence="4">3.4.-.-</ecNumber>
    </submittedName>
</protein>
<dbReference type="InterPro" id="IPR016047">
    <property type="entry name" value="M23ase_b-sheet_dom"/>
</dbReference>
<dbReference type="InterPro" id="IPR050570">
    <property type="entry name" value="Cell_wall_metabolism_enzyme"/>
</dbReference>
<dbReference type="CDD" id="cd12797">
    <property type="entry name" value="M23_peptidase"/>
    <property type="match status" value="1"/>
</dbReference>